<name>A0A9X2RNX4_9ACTN</name>
<organism evidence="3 4">
    <name type="scientific">Streptomyces telluris</name>
    <dbReference type="NCBI Taxonomy" id="2720021"/>
    <lineage>
        <taxon>Bacteria</taxon>
        <taxon>Bacillati</taxon>
        <taxon>Actinomycetota</taxon>
        <taxon>Actinomycetes</taxon>
        <taxon>Kitasatosporales</taxon>
        <taxon>Streptomycetaceae</taxon>
        <taxon>Streptomyces</taxon>
    </lineage>
</organism>
<evidence type="ECO:0000259" key="2">
    <source>
        <dbReference type="PROSITE" id="PS51664"/>
    </source>
</evidence>
<dbReference type="InterPro" id="IPR022291">
    <property type="entry name" value="Bacteriocin_synth_cyclodeHase"/>
</dbReference>
<dbReference type="AlphaFoldDB" id="A0A9X2RNX4"/>
<dbReference type="Pfam" id="PF02624">
    <property type="entry name" value="YcaO"/>
    <property type="match status" value="1"/>
</dbReference>
<dbReference type="Gene3D" id="3.30.1330.230">
    <property type="match status" value="1"/>
</dbReference>
<dbReference type="NCBIfam" id="TIGR03882">
    <property type="entry name" value="cyclo_dehyd_2"/>
    <property type="match status" value="1"/>
</dbReference>
<evidence type="ECO:0000313" key="4">
    <source>
        <dbReference type="Proteomes" id="UP001142374"/>
    </source>
</evidence>
<dbReference type="Gene3D" id="3.30.160.660">
    <property type="match status" value="1"/>
</dbReference>
<evidence type="ECO:0000313" key="3">
    <source>
        <dbReference type="EMBL" id="MCQ8770475.1"/>
    </source>
</evidence>
<dbReference type="InterPro" id="IPR003776">
    <property type="entry name" value="YcaO-like_dom"/>
</dbReference>
<dbReference type="Gene3D" id="3.90.930.60">
    <property type="match status" value="1"/>
</dbReference>
<dbReference type="InterPro" id="IPR027624">
    <property type="entry name" value="TOMM_cyclo_SagD"/>
</dbReference>
<feature type="domain" description="YcaO" evidence="2">
    <location>
        <begin position="367"/>
        <end position="743"/>
    </location>
</feature>
<keyword evidence="4" id="KW-1185">Reference proteome</keyword>
<dbReference type="NCBIfam" id="TIGR03604">
    <property type="entry name" value="TOMM_cyclo_SagD"/>
    <property type="match status" value="1"/>
</dbReference>
<dbReference type="Gene3D" id="3.30.40.250">
    <property type="match status" value="1"/>
</dbReference>
<dbReference type="PANTHER" id="PTHR37809">
    <property type="entry name" value="RIBOSOMAL PROTEIN S12 METHYLTHIOTRANSFERASE ACCESSORY FACTOR YCAO"/>
    <property type="match status" value="1"/>
</dbReference>
<dbReference type="NCBIfam" id="TIGR00702">
    <property type="entry name" value="YcaO-type kinase domain"/>
    <property type="match status" value="1"/>
</dbReference>
<protein>
    <submittedName>
        <fullName evidence="3">TOMM leader peptide-binding protein</fullName>
    </submittedName>
</protein>
<reference evidence="3" key="1">
    <citation type="submission" date="2022-06" db="EMBL/GenBank/DDBJ databases">
        <title>WGS of actinobacteria.</title>
        <authorList>
            <person name="Thawai C."/>
        </authorList>
    </citation>
    <scope>NUCLEOTIDE SEQUENCE</scope>
    <source>
        <strain evidence="3">AA8</strain>
    </source>
</reference>
<dbReference type="Gene3D" id="3.40.50.720">
    <property type="entry name" value="NAD(P)-binding Rossmann-like Domain"/>
    <property type="match status" value="1"/>
</dbReference>
<sequence>MIDQDSVLRTAPGMRLHVLDDRNGFVESSRGVHRLQGSGLRLLAEQVLPRLGSPARADDIVVALEATLPRPRALELLESLRDQGIIECAPQDPHASQDPQRTDLQHVAVLGPAALTHDLVAVLRRTPRTEVHDLGEPAEPTAGLVAGTDASLVIAATASLFDARAGTVNELCVQQGLDCLFYGLMHGGTAFAGPLWTPDGTAACYECLRTRIFANSVHGPVWRSYTASLAESGAPAVQQQVPPWRAARLAAAVGRRAADRPDRPDRSGDDPGDDLFWLDEDGGETRRVLLPVPTCRVCGDRQRSAAPAREAAAPPRELTAAVDDRVGVVHAVNLRRAESGPQIYLAGSTSPDHSLIRPNLGVVRNGGAGFTKKEALHAAIGESLERYAAGLFRSAELRTASWNELTRSGENAVAPQDFGLFSAEQYASPGFPFAPFTGDTTVRWVRATRRPDGAACWVPASQVFLYYRRSKEETPIAPSISTGLAAGPTVADAVLGGLCEIIERDALAVSWLHRLPPRPVPEDAIAASPRVSYHLTKAESWRVRFYDLSLDLAPPVVVAVMDGRGGAEPVLSFGAACRTSLVPAVEKAFLEAAQGLTYVRRLVKEYEGFEAAPDFANVDEFNKHAILYTRHPALRRRAGYLVHPDTPPVCDRPARPRTGTGAASAEAVVEELAAAGLRTYVVDLTTPDTRRAGVHVVRVLVPGMQHLSGAHRFRMLGNPRLHDVVRTLGADSAPDNPYPHPLP</sequence>
<dbReference type="EMBL" id="JANIID010000008">
    <property type="protein sequence ID" value="MCQ8770475.1"/>
    <property type="molecule type" value="Genomic_DNA"/>
</dbReference>
<comment type="caution">
    <text evidence="3">The sequence shown here is derived from an EMBL/GenBank/DDBJ whole genome shotgun (WGS) entry which is preliminary data.</text>
</comment>
<evidence type="ECO:0000256" key="1">
    <source>
        <dbReference type="SAM" id="MobiDB-lite"/>
    </source>
</evidence>
<dbReference type="Proteomes" id="UP001142374">
    <property type="component" value="Unassembled WGS sequence"/>
</dbReference>
<dbReference type="PANTHER" id="PTHR37809:SF1">
    <property type="entry name" value="RIBOSOMAL PROTEIN S12 METHYLTHIOTRANSFERASE ACCESSORY FACTOR YCAO"/>
    <property type="match status" value="1"/>
</dbReference>
<dbReference type="PROSITE" id="PS51664">
    <property type="entry name" value="YCAO"/>
    <property type="match status" value="1"/>
</dbReference>
<proteinExistence type="predicted"/>
<gene>
    <name evidence="3" type="ORF">NQU55_11880</name>
</gene>
<accession>A0A9X2RNX4</accession>
<feature type="compositionally biased region" description="Basic and acidic residues" evidence="1">
    <location>
        <begin position="256"/>
        <end position="269"/>
    </location>
</feature>
<dbReference type="RefSeq" id="WP_168093638.1">
    <property type="nucleotide sequence ID" value="NZ_JAATER010000164.1"/>
</dbReference>
<feature type="region of interest" description="Disordered" evidence="1">
    <location>
        <begin position="252"/>
        <end position="278"/>
    </location>
</feature>